<dbReference type="VEuPathDB" id="FungiDB:RhiirFUN_010944"/>
<sequence length="88" mass="10452">MELPKYSGTIHPQEWLKQVLIFCYFKQIKDDKEVLNICKTMINSTIIIPNVNEIKSFEELIEALKLHSTFNTFKISCKRKLQMMKFIP</sequence>
<evidence type="ECO:0000313" key="2">
    <source>
        <dbReference type="Proteomes" id="UP000018888"/>
    </source>
</evidence>
<proteinExistence type="predicted"/>
<dbReference type="AlphaFoldDB" id="A0A2P4P629"/>
<reference evidence="1 2" key="2">
    <citation type="journal article" date="2018" name="New Phytol.">
        <title>High intraspecific genome diversity in the model arbuscular mycorrhizal symbiont Rhizophagus irregularis.</title>
        <authorList>
            <person name="Chen E.C.H."/>
            <person name="Morin E."/>
            <person name="Beaudet D."/>
            <person name="Noel J."/>
            <person name="Yildirir G."/>
            <person name="Ndikumana S."/>
            <person name="Charron P."/>
            <person name="St-Onge C."/>
            <person name="Giorgi J."/>
            <person name="Kruger M."/>
            <person name="Marton T."/>
            <person name="Ropars J."/>
            <person name="Grigoriev I.V."/>
            <person name="Hainaut M."/>
            <person name="Henrissat B."/>
            <person name="Roux C."/>
            <person name="Martin F."/>
            <person name="Corradi N."/>
        </authorList>
    </citation>
    <scope>NUCLEOTIDE SEQUENCE [LARGE SCALE GENOMIC DNA]</scope>
    <source>
        <strain evidence="1 2">DAOM 197198</strain>
    </source>
</reference>
<protein>
    <submittedName>
        <fullName evidence="1">Uncharacterized protein</fullName>
    </submittedName>
</protein>
<feature type="non-terminal residue" evidence="1">
    <location>
        <position position="88"/>
    </location>
</feature>
<gene>
    <name evidence="1" type="ORF">GLOIN_2v1709502</name>
</gene>
<accession>A0A2P4P629</accession>
<reference evidence="1 2" key="1">
    <citation type="journal article" date="2013" name="Proc. Natl. Acad. Sci. U.S.A.">
        <title>Genome of an arbuscular mycorrhizal fungus provides insight into the oldest plant symbiosis.</title>
        <authorList>
            <person name="Tisserant E."/>
            <person name="Malbreil M."/>
            <person name="Kuo A."/>
            <person name="Kohler A."/>
            <person name="Symeonidi A."/>
            <person name="Balestrini R."/>
            <person name="Charron P."/>
            <person name="Duensing N."/>
            <person name="Frei Dit Frey N."/>
            <person name="Gianinazzi-Pearson V."/>
            <person name="Gilbert L.B."/>
            <person name="Handa Y."/>
            <person name="Herr J.R."/>
            <person name="Hijri M."/>
            <person name="Koul R."/>
            <person name="Kawaguchi M."/>
            <person name="Krajinski F."/>
            <person name="Lammers P.J."/>
            <person name="Masclaux F.G."/>
            <person name="Murat C."/>
            <person name="Morin E."/>
            <person name="Ndikumana S."/>
            <person name="Pagni M."/>
            <person name="Petitpierre D."/>
            <person name="Requena N."/>
            <person name="Rosikiewicz P."/>
            <person name="Riley R."/>
            <person name="Saito K."/>
            <person name="San Clemente H."/>
            <person name="Shapiro H."/>
            <person name="van Tuinen D."/>
            <person name="Becard G."/>
            <person name="Bonfante P."/>
            <person name="Paszkowski U."/>
            <person name="Shachar-Hill Y.Y."/>
            <person name="Tuskan G.A."/>
            <person name="Young P.W."/>
            <person name="Sanders I.R."/>
            <person name="Henrissat B."/>
            <person name="Rensing S.A."/>
            <person name="Grigoriev I.V."/>
            <person name="Corradi N."/>
            <person name="Roux C."/>
            <person name="Martin F."/>
        </authorList>
    </citation>
    <scope>NUCLEOTIDE SEQUENCE [LARGE SCALE GENOMIC DNA]</scope>
    <source>
        <strain evidence="1 2">DAOM 197198</strain>
    </source>
</reference>
<keyword evidence="2" id="KW-1185">Reference proteome</keyword>
<feature type="non-terminal residue" evidence="1">
    <location>
        <position position="1"/>
    </location>
</feature>
<evidence type="ECO:0000313" key="1">
    <source>
        <dbReference type="EMBL" id="POG60834.1"/>
    </source>
</evidence>
<organism evidence="1 2">
    <name type="scientific">Rhizophagus irregularis (strain DAOM 181602 / DAOM 197198 / MUCL 43194)</name>
    <name type="common">Arbuscular mycorrhizal fungus</name>
    <name type="synonym">Glomus intraradices</name>
    <dbReference type="NCBI Taxonomy" id="747089"/>
    <lineage>
        <taxon>Eukaryota</taxon>
        <taxon>Fungi</taxon>
        <taxon>Fungi incertae sedis</taxon>
        <taxon>Mucoromycota</taxon>
        <taxon>Glomeromycotina</taxon>
        <taxon>Glomeromycetes</taxon>
        <taxon>Glomerales</taxon>
        <taxon>Glomeraceae</taxon>
        <taxon>Rhizophagus</taxon>
    </lineage>
</organism>
<comment type="caution">
    <text evidence="1">The sequence shown here is derived from an EMBL/GenBank/DDBJ whole genome shotgun (WGS) entry which is preliminary data.</text>
</comment>
<dbReference type="EMBL" id="AUPC02000368">
    <property type="protein sequence ID" value="POG60834.1"/>
    <property type="molecule type" value="Genomic_DNA"/>
</dbReference>
<name>A0A2P4P629_RHIID</name>
<dbReference type="Proteomes" id="UP000018888">
    <property type="component" value="Unassembled WGS sequence"/>
</dbReference>